<gene>
    <name evidence="1" type="ORF">PR048_011893</name>
</gene>
<keyword evidence="2" id="KW-1185">Reference proteome</keyword>
<comment type="caution">
    <text evidence="1">The sequence shown here is derived from an EMBL/GenBank/DDBJ whole genome shotgun (WGS) entry which is preliminary data.</text>
</comment>
<proteinExistence type="predicted"/>
<reference evidence="1 2" key="1">
    <citation type="submission" date="2023-02" db="EMBL/GenBank/DDBJ databases">
        <title>LHISI_Scaffold_Assembly.</title>
        <authorList>
            <person name="Stuart O.P."/>
            <person name="Cleave R."/>
            <person name="Magrath M.J.L."/>
            <person name="Mikheyev A.S."/>
        </authorList>
    </citation>
    <scope>NUCLEOTIDE SEQUENCE [LARGE SCALE GENOMIC DNA]</scope>
    <source>
        <strain evidence="1">Daus_M_001</strain>
        <tissue evidence="1">Leg muscle</tissue>
    </source>
</reference>
<sequence length="207" mass="23226">MPVQRAWYIHDRNRHPINKLAIELPHGINTASYLTLTCFAGFQIRVEEFHNPTGPAQYSCCQWFNHVAAGCNAPPRCMYCSGPHRTKDCQIVEDTTQVAKPTKLRNGAALRLKQGKLGSSSHEQQFLENNHAAAWQQPFTPWQQPAQGQAPPVPQQTHQPAPVPVYNTYAWLQDGIVFPALANQPIPHNPNARWGKKTQAKFGYKGV</sequence>
<protein>
    <submittedName>
        <fullName evidence="1">Uncharacterized protein</fullName>
    </submittedName>
</protein>
<organism evidence="1 2">
    <name type="scientific">Dryococelus australis</name>
    <dbReference type="NCBI Taxonomy" id="614101"/>
    <lineage>
        <taxon>Eukaryota</taxon>
        <taxon>Metazoa</taxon>
        <taxon>Ecdysozoa</taxon>
        <taxon>Arthropoda</taxon>
        <taxon>Hexapoda</taxon>
        <taxon>Insecta</taxon>
        <taxon>Pterygota</taxon>
        <taxon>Neoptera</taxon>
        <taxon>Polyneoptera</taxon>
        <taxon>Phasmatodea</taxon>
        <taxon>Verophasmatodea</taxon>
        <taxon>Anareolatae</taxon>
        <taxon>Phasmatidae</taxon>
        <taxon>Eurycanthinae</taxon>
        <taxon>Dryococelus</taxon>
    </lineage>
</organism>
<evidence type="ECO:0000313" key="1">
    <source>
        <dbReference type="EMBL" id="KAJ8885695.1"/>
    </source>
</evidence>
<name>A0ABQ9HN34_9NEOP</name>
<dbReference type="Proteomes" id="UP001159363">
    <property type="component" value="Chromosome X"/>
</dbReference>
<evidence type="ECO:0000313" key="2">
    <source>
        <dbReference type="Proteomes" id="UP001159363"/>
    </source>
</evidence>
<dbReference type="EMBL" id="JARBHB010000004">
    <property type="protein sequence ID" value="KAJ8885695.1"/>
    <property type="molecule type" value="Genomic_DNA"/>
</dbReference>
<accession>A0ABQ9HN34</accession>